<accession>Q6TW98</accession>
<protein>
    <submittedName>
        <fullName evidence="1">Visual GTP-binding protein gamma subunit</fullName>
    </submittedName>
</protein>
<sequence length="84" mass="9943">MNKMQAKKKDEEEEEREIPPELWQLIINQYKRQLAMTDIMKVSETVKLHEEKIKEKMPTDHIIHAQKPNAWVEETKKSGGCLLV</sequence>
<reference evidence="1" key="1">
    <citation type="submission" date="2003-09" db="EMBL/GenBank/DDBJ databases">
        <title>Sequence of Loligo pealei visual GTP-binding protein gamma subunit.</title>
        <authorList>
            <person name="Go L.Y."/>
            <person name="Mitchell J.A."/>
        </authorList>
    </citation>
    <scope>NUCLEOTIDE SEQUENCE</scope>
</reference>
<proteinExistence type="evidence at transcript level"/>
<dbReference type="AlphaFoldDB" id="Q6TW98"/>
<organism evidence="1">
    <name type="scientific">Doryteuthis pealeii</name>
    <name type="common">Longfin inshore squid</name>
    <name type="synonym">Loligo pealeii</name>
    <dbReference type="NCBI Taxonomy" id="1051067"/>
    <lineage>
        <taxon>Eukaryota</taxon>
        <taxon>Metazoa</taxon>
        <taxon>Spiralia</taxon>
        <taxon>Lophotrochozoa</taxon>
        <taxon>Mollusca</taxon>
        <taxon>Cephalopoda</taxon>
        <taxon>Coleoidea</taxon>
        <taxon>Decapodiformes</taxon>
        <taxon>Myopsida</taxon>
        <taxon>Loliginidae</taxon>
        <taxon>Doryteuthis</taxon>
    </lineage>
</organism>
<evidence type="ECO:0000313" key="1">
    <source>
        <dbReference type="EMBL" id="AAQ88308.1"/>
    </source>
</evidence>
<dbReference type="EMBL" id="AY386259">
    <property type="protein sequence ID" value="AAQ88308.1"/>
    <property type="molecule type" value="mRNA"/>
</dbReference>
<name>Q6TW98_DORPE</name>